<protein>
    <recommendedName>
        <fullName evidence="2">histidine kinase</fullName>
        <ecNumber evidence="2">2.7.13.3</ecNumber>
    </recommendedName>
</protein>
<evidence type="ECO:0000259" key="8">
    <source>
        <dbReference type="PROSITE" id="PS50109"/>
    </source>
</evidence>
<dbReference type="EC" id="2.7.13.3" evidence="2"/>
<dbReference type="SMART" id="SM00387">
    <property type="entry name" value="HATPase_c"/>
    <property type="match status" value="1"/>
</dbReference>
<dbReference type="PANTHER" id="PTHR43047:SF9">
    <property type="entry name" value="HISTIDINE KINASE"/>
    <property type="match status" value="1"/>
</dbReference>
<dbReference type="EMBL" id="JBHRSB010000001">
    <property type="protein sequence ID" value="MFC2998804.1"/>
    <property type="molecule type" value="Genomic_DNA"/>
</dbReference>
<dbReference type="CDD" id="cd00082">
    <property type="entry name" value="HisKA"/>
    <property type="match status" value="1"/>
</dbReference>
<dbReference type="Pfam" id="PF00196">
    <property type="entry name" value="GerE"/>
    <property type="match status" value="1"/>
</dbReference>
<dbReference type="PROSITE" id="PS00622">
    <property type="entry name" value="HTH_LUXR_1"/>
    <property type="match status" value="1"/>
</dbReference>
<dbReference type="RefSeq" id="WP_216834405.1">
    <property type="nucleotide sequence ID" value="NZ_JAFNJS010000001.1"/>
</dbReference>
<feature type="compositionally biased region" description="Pro residues" evidence="6">
    <location>
        <begin position="672"/>
        <end position="683"/>
    </location>
</feature>
<dbReference type="Pfam" id="PF00512">
    <property type="entry name" value="HisKA"/>
    <property type="match status" value="1"/>
</dbReference>
<dbReference type="InterPro" id="IPR001789">
    <property type="entry name" value="Sig_transdc_resp-reg_receiver"/>
</dbReference>
<dbReference type="Pfam" id="PF00072">
    <property type="entry name" value="Response_reg"/>
    <property type="match status" value="2"/>
</dbReference>
<organism evidence="10 11">
    <name type="scientific">Falsiroseomonas tokyonensis</name>
    <dbReference type="NCBI Taxonomy" id="430521"/>
    <lineage>
        <taxon>Bacteria</taxon>
        <taxon>Pseudomonadati</taxon>
        <taxon>Pseudomonadota</taxon>
        <taxon>Alphaproteobacteria</taxon>
        <taxon>Acetobacterales</taxon>
        <taxon>Roseomonadaceae</taxon>
        <taxon>Falsiroseomonas</taxon>
    </lineage>
</organism>
<evidence type="ECO:0000313" key="10">
    <source>
        <dbReference type="EMBL" id="MFC2998804.1"/>
    </source>
</evidence>
<dbReference type="SMART" id="SM00388">
    <property type="entry name" value="HisKA"/>
    <property type="match status" value="1"/>
</dbReference>
<comment type="caution">
    <text evidence="10">The sequence shown here is derived from an EMBL/GenBank/DDBJ whole genome shotgun (WGS) entry which is preliminary data.</text>
</comment>
<dbReference type="Pfam" id="PF02518">
    <property type="entry name" value="HATPase_c"/>
    <property type="match status" value="1"/>
</dbReference>
<dbReference type="InterPro" id="IPR003661">
    <property type="entry name" value="HisK_dim/P_dom"/>
</dbReference>
<evidence type="ECO:0000259" key="9">
    <source>
        <dbReference type="PROSITE" id="PS50110"/>
    </source>
</evidence>
<feature type="domain" description="Histidine kinase" evidence="8">
    <location>
        <begin position="323"/>
        <end position="536"/>
    </location>
</feature>
<feature type="domain" description="Response regulatory" evidence="9">
    <location>
        <begin position="718"/>
        <end position="832"/>
    </location>
</feature>
<evidence type="ECO:0000259" key="7">
    <source>
        <dbReference type="PROSITE" id="PS50043"/>
    </source>
</evidence>
<dbReference type="PROSITE" id="PS50109">
    <property type="entry name" value="HIS_KIN"/>
    <property type="match status" value="1"/>
</dbReference>
<keyword evidence="11" id="KW-1185">Reference proteome</keyword>
<dbReference type="Pfam" id="PF01339">
    <property type="entry name" value="CheB_methylest"/>
    <property type="match status" value="1"/>
</dbReference>
<feature type="modified residue" description="4-aspartylphosphate" evidence="5">
    <location>
        <position position="603"/>
    </location>
</feature>
<evidence type="ECO:0000256" key="6">
    <source>
        <dbReference type="SAM" id="MobiDB-lite"/>
    </source>
</evidence>
<dbReference type="InterPro" id="IPR000673">
    <property type="entry name" value="Sig_transdc_resp-reg_Me-estase"/>
</dbReference>
<dbReference type="CDD" id="cd00156">
    <property type="entry name" value="REC"/>
    <property type="match status" value="1"/>
</dbReference>
<reference evidence="11" key="1">
    <citation type="journal article" date="2019" name="Int. J. Syst. Evol. Microbiol.">
        <title>The Global Catalogue of Microorganisms (GCM) 10K type strain sequencing project: providing services to taxonomists for standard genome sequencing and annotation.</title>
        <authorList>
            <consortium name="The Broad Institute Genomics Platform"/>
            <consortium name="The Broad Institute Genome Sequencing Center for Infectious Disease"/>
            <person name="Wu L."/>
            <person name="Ma J."/>
        </authorList>
    </citation>
    <scope>NUCLEOTIDE SEQUENCE [LARGE SCALE GENOMIC DNA]</scope>
    <source>
        <strain evidence="11">CGMCC 1.16855</strain>
    </source>
</reference>
<evidence type="ECO:0000256" key="1">
    <source>
        <dbReference type="ARBA" id="ARBA00000085"/>
    </source>
</evidence>
<keyword evidence="5" id="KW-0597">Phosphoprotein</keyword>
<name>A0ABV7BNT9_9PROT</name>
<dbReference type="PROSITE" id="PS50110">
    <property type="entry name" value="RESPONSE_REGULATORY"/>
    <property type="match status" value="2"/>
</dbReference>
<dbReference type="InterPro" id="IPR005467">
    <property type="entry name" value="His_kinase_dom"/>
</dbReference>
<feature type="domain" description="Response regulatory" evidence="9">
    <location>
        <begin position="554"/>
        <end position="669"/>
    </location>
</feature>
<feature type="domain" description="HTH luxR-type" evidence="7">
    <location>
        <begin position="848"/>
        <end position="913"/>
    </location>
</feature>
<dbReference type="CDD" id="cd06170">
    <property type="entry name" value="LuxR_C_like"/>
    <property type="match status" value="1"/>
</dbReference>
<gene>
    <name evidence="10" type="ORF">ACFOD3_02805</name>
</gene>
<dbReference type="InterPro" id="IPR000792">
    <property type="entry name" value="Tscrpt_reg_LuxR_C"/>
</dbReference>
<feature type="compositionally biased region" description="Low complexity" evidence="6">
    <location>
        <begin position="690"/>
        <end position="710"/>
    </location>
</feature>
<evidence type="ECO:0000313" key="11">
    <source>
        <dbReference type="Proteomes" id="UP001595420"/>
    </source>
</evidence>
<feature type="region of interest" description="Disordered" evidence="6">
    <location>
        <begin position="672"/>
        <end position="710"/>
    </location>
</feature>
<keyword evidence="3" id="KW-0808">Transferase</keyword>
<evidence type="ECO:0000256" key="5">
    <source>
        <dbReference type="PROSITE-ProRule" id="PRU00169"/>
    </source>
</evidence>
<keyword evidence="4" id="KW-0418">Kinase</keyword>
<dbReference type="PANTHER" id="PTHR43047">
    <property type="entry name" value="TWO-COMPONENT HISTIDINE PROTEIN KINASE"/>
    <property type="match status" value="1"/>
</dbReference>
<dbReference type="InterPro" id="IPR003594">
    <property type="entry name" value="HATPase_dom"/>
</dbReference>
<dbReference type="SMART" id="SM00448">
    <property type="entry name" value="REC"/>
    <property type="match status" value="2"/>
</dbReference>
<dbReference type="Proteomes" id="UP001595420">
    <property type="component" value="Unassembled WGS sequence"/>
</dbReference>
<dbReference type="CDD" id="cd16922">
    <property type="entry name" value="HATPase_EvgS-ArcB-TorS-like"/>
    <property type="match status" value="1"/>
</dbReference>
<dbReference type="SMART" id="SM00421">
    <property type="entry name" value="HTH_LUXR"/>
    <property type="match status" value="1"/>
</dbReference>
<feature type="modified residue" description="4-aspartylphosphate" evidence="5">
    <location>
        <position position="767"/>
    </location>
</feature>
<evidence type="ECO:0000256" key="4">
    <source>
        <dbReference type="ARBA" id="ARBA00022777"/>
    </source>
</evidence>
<sequence>MADAGFGRADAAEERPEVVALVVAVIGATQAALDAILSGLARPQDVMLLLLPRVGEALAPPALRAEDGMRMQGGRVVVIPEGSEMRIRDGRLRIAAVPDPAMTPLDALLASLAEAAGSRAIAVLLADAEAGASRGLAALRRADGWVMAEEAVAEAEVDQRMPRLAIGPALSAWAAATRRSLGQEMLQAIQQPVALLDSRRQVLGANAAFHSAFGHAPERLEAALRSAPRLDALLAAPAAVQGGSEESIVELPLADGETRLLRVSASRVPGSLAAEGSARGEGTGRTLLSIEDLTEQTRLAGRLELAKAVAERADREKSRFLAAASHDLRQPLQSMSMLHGLLAAKATDAGMLRLIGRLDETIDAMSGILDALLDINRMEVGRVHAEIAPVPIGALLASLEREFGDSARAAGLAWRMVPSDAVVLSDARLLRQVLRNLLSNALKYTRQGRILLGCRRAGGRLRVEVWDTGIGIPQAQMQAVFEEFHQIGKTARARSQGLGLGLAIARRLAKLLGHPIGVRSRENVGSCFHLDLPLAHGGIEAEEPAQATPPAAASILVIEDDPTVGDAVRMLLQQAGYAAMLALDGSKAIAMAADEPPALIITDYNLPGPFNGVELTLQLRQVLVPPPAAIILTGDTSERTRQEIGLLDVEHAPKPIRADELLARVRRLLPVPARPPAPPPAPALQPSRTAATQAEAASVQAHAQEDAAQAAKAQTGGNVFIVDDDAMLRRDVGEWLVSNGWSVQSFPSAEAFLQADEPGRQGCVLVDAVMPGMDGLALLAALRPHAQRMPAIMVTGHGDVRMAVRAMTAGAIDFIEKPIGRADLLRSIAAANARIANAMSEATERAEMAGRLRRLTPRQREILDRVVAGSPSKIIAAELLLNQRTVENHRAAIMAKLGVRSLPELIRKVVSASGPGG</sequence>
<comment type="catalytic activity">
    <reaction evidence="1">
        <text>ATP + protein L-histidine = ADP + protein N-phospho-L-histidine.</text>
        <dbReference type="EC" id="2.7.13.3"/>
    </reaction>
</comment>
<evidence type="ECO:0000256" key="3">
    <source>
        <dbReference type="ARBA" id="ARBA00022679"/>
    </source>
</evidence>
<dbReference type="PROSITE" id="PS50043">
    <property type="entry name" value="HTH_LUXR_2"/>
    <property type="match status" value="1"/>
</dbReference>
<proteinExistence type="predicted"/>
<evidence type="ECO:0000256" key="2">
    <source>
        <dbReference type="ARBA" id="ARBA00012438"/>
    </source>
</evidence>
<accession>A0ABV7BNT9</accession>